<dbReference type="EMBL" id="JAASQJ010000002">
    <property type="protein sequence ID" value="NIJ53273.1"/>
    <property type="molecule type" value="Genomic_DNA"/>
</dbReference>
<dbReference type="Proteomes" id="UP001179181">
    <property type="component" value="Unassembled WGS sequence"/>
</dbReference>
<gene>
    <name evidence="1" type="ORF">FHS68_002443</name>
</gene>
<proteinExistence type="predicted"/>
<evidence type="ECO:0000313" key="2">
    <source>
        <dbReference type="Proteomes" id="UP001179181"/>
    </source>
</evidence>
<name>A0ABX0UJU1_9BACT</name>
<reference evidence="1 2" key="1">
    <citation type="submission" date="2020-03" db="EMBL/GenBank/DDBJ databases">
        <title>Genomic Encyclopedia of Type Strains, Phase IV (KMG-IV): sequencing the most valuable type-strain genomes for metagenomic binning, comparative biology and taxonomic classification.</title>
        <authorList>
            <person name="Goeker M."/>
        </authorList>
    </citation>
    <scope>NUCLEOTIDE SEQUENCE [LARGE SCALE GENOMIC DNA]</scope>
    <source>
        <strain evidence="1 2">DSM 102865</strain>
    </source>
</reference>
<accession>A0ABX0UJU1</accession>
<keyword evidence="2" id="KW-1185">Reference proteome</keyword>
<dbReference type="RefSeq" id="WP_262889582.1">
    <property type="nucleotide sequence ID" value="NZ_JAASQJ010000002.1"/>
</dbReference>
<organism evidence="1 2">
    <name type="scientific">Dyadobacter arcticus</name>
    <dbReference type="NCBI Taxonomy" id="1078754"/>
    <lineage>
        <taxon>Bacteria</taxon>
        <taxon>Pseudomonadati</taxon>
        <taxon>Bacteroidota</taxon>
        <taxon>Cytophagia</taxon>
        <taxon>Cytophagales</taxon>
        <taxon>Spirosomataceae</taxon>
        <taxon>Dyadobacter</taxon>
    </lineage>
</organism>
<sequence length="40" mass="4762">MSELIEKLNWRYAAKRMNGEMVPKEKLDNVRTMSFLLQCS</sequence>
<protein>
    <submittedName>
        <fullName evidence="1">Uncharacterized protein</fullName>
    </submittedName>
</protein>
<evidence type="ECO:0000313" key="1">
    <source>
        <dbReference type="EMBL" id="NIJ53273.1"/>
    </source>
</evidence>
<comment type="caution">
    <text evidence="1">The sequence shown here is derived from an EMBL/GenBank/DDBJ whole genome shotgun (WGS) entry which is preliminary data.</text>
</comment>